<proteinExistence type="predicted"/>
<organism evidence="1 2">
    <name type="scientific">Blautia obeum ATCC 29174</name>
    <dbReference type="NCBI Taxonomy" id="411459"/>
    <lineage>
        <taxon>Bacteria</taxon>
        <taxon>Bacillati</taxon>
        <taxon>Bacillota</taxon>
        <taxon>Clostridia</taxon>
        <taxon>Lachnospirales</taxon>
        <taxon>Lachnospiraceae</taxon>
        <taxon>Blautia</taxon>
    </lineage>
</organism>
<dbReference type="HOGENOM" id="CLU_3285734_0_0_9"/>
<accession>A5ZUN4</accession>
<reference evidence="1 2" key="2">
    <citation type="submission" date="2007-04" db="EMBL/GenBank/DDBJ databases">
        <title>Draft genome sequence of Ruminococcus obeum (ATCC 29174).</title>
        <authorList>
            <person name="Sudarsanam P."/>
            <person name="Ley R."/>
            <person name="Guruge J."/>
            <person name="Turnbaugh P.J."/>
            <person name="Mahowald M."/>
            <person name="Liep D."/>
            <person name="Gordon J."/>
        </authorList>
    </citation>
    <scope>NUCLEOTIDE SEQUENCE [LARGE SCALE GENOMIC DNA]</scope>
    <source>
        <strain evidence="1 2">ATCC 29174</strain>
    </source>
</reference>
<reference evidence="1 2" key="1">
    <citation type="submission" date="2007-03" db="EMBL/GenBank/DDBJ databases">
        <authorList>
            <person name="Fulton L."/>
            <person name="Clifton S."/>
            <person name="Fulton B."/>
            <person name="Xu J."/>
            <person name="Minx P."/>
            <person name="Pepin K.H."/>
            <person name="Johnson M."/>
            <person name="Thiruvilangam P."/>
            <person name="Bhonagiri V."/>
            <person name="Nash W.E."/>
            <person name="Mardis E.R."/>
            <person name="Wilson R.K."/>
        </authorList>
    </citation>
    <scope>NUCLEOTIDE SEQUENCE [LARGE SCALE GENOMIC DNA]</scope>
    <source>
        <strain evidence="1 2">ATCC 29174</strain>
    </source>
</reference>
<sequence>MLMQLCKYEKNVNFIQKPSGYLSRRLIFMEVYAKLTTVIV</sequence>
<protein>
    <submittedName>
        <fullName evidence="1">Uncharacterized protein</fullName>
    </submittedName>
</protein>
<evidence type="ECO:0000313" key="2">
    <source>
        <dbReference type="Proteomes" id="UP000006002"/>
    </source>
</evidence>
<dbReference type="EMBL" id="AAVO02000013">
    <property type="protein sequence ID" value="EDM86569.1"/>
    <property type="molecule type" value="Genomic_DNA"/>
</dbReference>
<dbReference type="Proteomes" id="UP000006002">
    <property type="component" value="Unassembled WGS sequence"/>
</dbReference>
<gene>
    <name evidence="1" type="ORF">RUMOBE_02719</name>
</gene>
<dbReference type="AlphaFoldDB" id="A5ZUN4"/>
<name>A5ZUN4_9FIRM</name>
<evidence type="ECO:0000313" key="1">
    <source>
        <dbReference type="EMBL" id="EDM86569.1"/>
    </source>
</evidence>
<comment type="caution">
    <text evidence="1">The sequence shown here is derived from an EMBL/GenBank/DDBJ whole genome shotgun (WGS) entry which is preliminary data.</text>
</comment>